<keyword evidence="4 5" id="KW-0472">Membrane</keyword>
<dbReference type="InterPro" id="IPR007318">
    <property type="entry name" value="Phopholipid_MeTrfase"/>
</dbReference>
<feature type="transmembrane region" description="Helical" evidence="5">
    <location>
        <begin position="106"/>
        <end position="124"/>
    </location>
</feature>
<dbReference type="InterPro" id="IPR052527">
    <property type="entry name" value="Metal_cation-efflux_comp"/>
</dbReference>
<dbReference type="EMBL" id="JAFBEC010000003">
    <property type="protein sequence ID" value="MBM7632448.1"/>
    <property type="molecule type" value="Genomic_DNA"/>
</dbReference>
<protein>
    <submittedName>
        <fullName evidence="6">Protein-S-isoprenylcysteine O-methyltransferase Ste14</fullName>
    </submittedName>
</protein>
<dbReference type="Proteomes" id="UP000741863">
    <property type="component" value="Unassembled WGS sequence"/>
</dbReference>
<name>A0ABS2PAJ9_9BACL</name>
<accession>A0ABS2PAJ9</accession>
<feature type="transmembrane region" description="Helical" evidence="5">
    <location>
        <begin position="32"/>
        <end position="51"/>
    </location>
</feature>
<comment type="subcellular location">
    <subcellularLocation>
        <location evidence="1">Endomembrane system</location>
        <topology evidence="1">Multi-pass membrane protein</topology>
    </subcellularLocation>
</comment>
<dbReference type="Pfam" id="PF04191">
    <property type="entry name" value="PEMT"/>
    <property type="match status" value="1"/>
</dbReference>
<proteinExistence type="predicted"/>
<reference evidence="6 7" key="1">
    <citation type="submission" date="2021-01" db="EMBL/GenBank/DDBJ databases">
        <title>Genomic Encyclopedia of Type Strains, Phase IV (KMG-IV): sequencing the most valuable type-strain genomes for metagenomic binning, comparative biology and taxonomic classification.</title>
        <authorList>
            <person name="Goeker M."/>
        </authorList>
    </citation>
    <scope>NUCLEOTIDE SEQUENCE [LARGE SCALE GENOMIC DNA]</scope>
    <source>
        <strain evidence="6 7">DSM 25540</strain>
    </source>
</reference>
<evidence type="ECO:0000256" key="4">
    <source>
        <dbReference type="ARBA" id="ARBA00023136"/>
    </source>
</evidence>
<organism evidence="6 7">
    <name type="scientific">Geomicrobium sediminis</name>
    <dbReference type="NCBI Taxonomy" id="1347788"/>
    <lineage>
        <taxon>Bacteria</taxon>
        <taxon>Bacillati</taxon>
        <taxon>Bacillota</taxon>
        <taxon>Bacilli</taxon>
        <taxon>Bacillales</taxon>
        <taxon>Geomicrobium</taxon>
    </lineage>
</organism>
<evidence type="ECO:0000256" key="3">
    <source>
        <dbReference type="ARBA" id="ARBA00022989"/>
    </source>
</evidence>
<keyword evidence="3 5" id="KW-1133">Transmembrane helix</keyword>
<dbReference type="PANTHER" id="PTHR43847:SF1">
    <property type="entry name" value="BLL3993 PROTEIN"/>
    <property type="match status" value="1"/>
</dbReference>
<feature type="transmembrane region" description="Helical" evidence="5">
    <location>
        <begin position="57"/>
        <end position="78"/>
    </location>
</feature>
<sequence>MLHLLFYGLCFIWIAEFFIKKEQQTAKKDSSFYFILFAVIVIVATASFTANSFGFDFYFIQLLGVVLFGFGIFLRYWSIKSLGNAFTRGIDAKQDMVLSSKGPYQLLRHPLYVGLALIVFGFALFMQSPIAMMMSVSLFPFALWVRIRKEESALQLTLKGRYDQWKKKRWVVIPWIY</sequence>
<dbReference type="PANTHER" id="PTHR43847">
    <property type="entry name" value="BLL3993 PROTEIN"/>
    <property type="match status" value="1"/>
</dbReference>
<dbReference type="RefSeq" id="WP_204696661.1">
    <property type="nucleotide sequence ID" value="NZ_JAFBEC010000003.1"/>
</dbReference>
<feature type="transmembrane region" description="Helical" evidence="5">
    <location>
        <begin position="5"/>
        <end position="20"/>
    </location>
</feature>
<evidence type="ECO:0000313" key="7">
    <source>
        <dbReference type="Proteomes" id="UP000741863"/>
    </source>
</evidence>
<evidence type="ECO:0000256" key="1">
    <source>
        <dbReference type="ARBA" id="ARBA00004127"/>
    </source>
</evidence>
<evidence type="ECO:0000256" key="5">
    <source>
        <dbReference type="SAM" id="Phobius"/>
    </source>
</evidence>
<keyword evidence="7" id="KW-1185">Reference proteome</keyword>
<keyword evidence="2 5" id="KW-0812">Transmembrane</keyword>
<evidence type="ECO:0000313" key="6">
    <source>
        <dbReference type="EMBL" id="MBM7632448.1"/>
    </source>
</evidence>
<evidence type="ECO:0000256" key="2">
    <source>
        <dbReference type="ARBA" id="ARBA00022692"/>
    </source>
</evidence>
<dbReference type="Gene3D" id="1.20.120.1630">
    <property type="match status" value="1"/>
</dbReference>
<comment type="caution">
    <text evidence="6">The sequence shown here is derived from an EMBL/GenBank/DDBJ whole genome shotgun (WGS) entry which is preliminary data.</text>
</comment>
<gene>
    <name evidence="6" type="ORF">JOD17_001541</name>
</gene>